<evidence type="ECO:0000256" key="2">
    <source>
        <dbReference type="ARBA" id="ARBA00004123"/>
    </source>
</evidence>
<evidence type="ECO:0000256" key="6">
    <source>
        <dbReference type="ARBA" id="ARBA00022771"/>
    </source>
</evidence>
<keyword evidence="10" id="KW-0804">Transcription</keyword>
<organism evidence="14 15">
    <name type="scientific">Lottia gigantea</name>
    <name type="common">Giant owl limpet</name>
    <dbReference type="NCBI Taxonomy" id="225164"/>
    <lineage>
        <taxon>Eukaryota</taxon>
        <taxon>Metazoa</taxon>
        <taxon>Spiralia</taxon>
        <taxon>Lophotrochozoa</taxon>
        <taxon>Mollusca</taxon>
        <taxon>Gastropoda</taxon>
        <taxon>Patellogastropoda</taxon>
        <taxon>Lottioidea</taxon>
        <taxon>Lottiidae</taxon>
        <taxon>Lottia</taxon>
    </lineage>
</organism>
<keyword evidence="7" id="KW-0862">Zinc</keyword>
<sequence length="81" mass="9723">RRHTIHSSRHLTNKLHHCPTCLKPFRSKQQLSQHDLVHNGIRRHQCSYCDKCFKQLSHLQQHVRIHTGKIFIYLMCVRVCV</sequence>
<dbReference type="PANTHER" id="PTHR16515">
    <property type="entry name" value="PR DOMAIN ZINC FINGER PROTEIN"/>
    <property type="match status" value="1"/>
</dbReference>
<keyword evidence="6 12" id="KW-0863">Zinc-finger</keyword>
<dbReference type="RefSeq" id="XP_009053523.1">
    <property type="nucleotide sequence ID" value="XM_009055275.1"/>
</dbReference>
<dbReference type="Pfam" id="PF00096">
    <property type="entry name" value="zf-C2H2"/>
    <property type="match status" value="1"/>
</dbReference>
<evidence type="ECO:0000256" key="5">
    <source>
        <dbReference type="ARBA" id="ARBA00022737"/>
    </source>
</evidence>
<dbReference type="FunFam" id="3.30.160.60:FF:000226">
    <property type="entry name" value="Zinc finger protein 236 variant"/>
    <property type="match status" value="1"/>
</dbReference>
<keyword evidence="11" id="KW-0539">Nucleus</keyword>
<dbReference type="Proteomes" id="UP000030746">
    <property type="component" value="Unassembled WGS sequence"/>
</dbReference>
<evidence type="ECO:0000313" key="15">
    <source>
        <dbReference type="Proteomes" id="UP000030746"/>
    </source>
</evidence>
<feature type="domain" description="C2H2-type" evidence="13">
    <location>
        <begin position="16"/>
        <end position="43"/>
    </location>
</feature>
<dbReference type="PROSITE" id="PS50157">
    <property type="entry name" value="ZINC_FINGER_C2H2_2"/>
    <property type="match status" value="2"/>
</dbReference>
<dbReference type="SUPFAM" id="SSF57667">
    <property type="entry name" value="beta-beta-alpha zinc fingers"/>
    <property type="match status" value="1"/>
</dbReference>
<dbReference type="OMA" id="TRQPDCT"/>
<keyword evidence="5" id="KW-0677">Repeat</keyword>
<dbReference type="InterPro" id="IPR013087">
    <property type="entry name" value="Znf_C2H2_type"/>
</dbReference>
<gene>
    <name evidence="14" type="ORF">LOTGIDRAFT_116733</name>
</gene>
<proteinExistence type="inferred from homology"/>
<keyword evidence="9" id="KW-0238">DNA-binding</keyword>
<dbReference type="GO" id="GO:0003677">
    <property type="term" value="F:DNA binding"/>
    <property type="evidence" value="ECO:0007669"/>
    <property type="project" value="UniProtKB-KW"/>
</dbReference>
<reference evidence="14 15" key="1">
    <citation type="journal article" date="2013" name="Nature">
        <title>Insights into bilaterian evolution from three spiralian genomes.</title>
        <authorList>
            <person name="Simakov O."/>
            <person name="Marletaz F."/>
            <person name="Cho S.J."/>
            <person name="Edsinger-Gonzales E."/>
            <person name="Havlak P."/>
            <person name="Hellsten U."/>
            <person name="Kuo D.H."/>
            <person name="Larsson T."/>
            <person name="Lv J."/>
            <person name="Arendt D."/>
            <person name="Savage R."/>
            <person name="Osoegawa K."/>
            <person name="de Jong P."/>
            <person name="Grimwood J."/>
            <person name="Chapman J.A."/>
            <person name="Shapiro H."/>
            <person name="Aerts A."/>
            <person name="Otillar R.P."/>
            <person name="Terry A.Y."/>
            <person name="Boore J.L."/>
            <person name="Grigoriev I.V."/>
            <person name="Lindberg D.R."/>
            <person name="Seaver E.C."/>
            <person name="Weisblat D.A."/>
            <person name="Putnam N.H."/>
            <person name="Rokhsar D.S."/>
        </authorList>
    </citation>
    <scope>NUCLEOTIDE SEQUENCE [LARGE SCALE GENOMIC DNA]</scope>
</reference>
<dbReference type="GeneID" id="20231386"/>
<evidence type="ECO:0000256" key="3">
    <source>
        <dbReference type="ARBA" id="ARBA00006991"/>
    </source>
</evidence>
<comment type="similarity">
    <text evidence="3">Belongs to the krueppel C2H2-type zinc-finger protein family.</text>
</comment>
<evidence type="ECO:0000256" key="12">
    <source>
        <dbReference type="PROSITE-ProRule" id="PRU00042"/>
    </source>
</evidence>
<dbReference type="InterPro" id="IPR050331">
    <property type="entry name" value="Zinc_finger"/>
</dbReference>
<comment type="function">
    <text evidence="1">May be involved in transcriptional regulation.</text>
</comment>
<evidence type="ECO:0000256" key="7">
    <source>
        <dbReference type="ARBA" id="ARBA00022833"/>
    </source>
</evidence>
<evidence type="ECO:0000256" key="9">
    <source>
        <dbReference type="ARBA" id="ARBA00023125"/>
    </source>
</evidence>
<evidence type="ECO:0000256" key="4">
    <source>
        <dbReference type="ARBA" id="ARBA00022723"/>
    </source>
</evidence>
<dbReference type="Gene3D" id="3.30.160.60">
    <property type="entry name" value="Classic Zinc Finger"/>
    <property type="match status" value="2"/>
</dbReference>
<accession>V4ALN4</accession>
<dbReference type="InterPro" id="IPR036236">
    <property type="entry name" value="Znf_C2H2_sf"/>
</dbReference>
<name>V4ALN4_LOTGI</name>
<dbReference type="AlphaFoldDB" id="V4ALN4"/>
<dbReference type="OrthoDB" id="5305647at2759"/>
<keyword evidence="4" id="KW-0479">Metal-binding</keyword>
<evidence type="ECO:0000256" key="8">
    <source>
        <dbReference type="ARBA" id="ARBA00023015"/>
    </source>
</evidence>
<dbReference type="CTD" id="20231386"/>
<evidence type="ECO:0000256" key="11">
    <source>
        <dbReference type="ARBA" id="ARBA00023242"/>
    </source>
</evidence>
<dbReference type="GO" id="GO:0005634">
    <property type="term" value="C:nucleus"/>
    <property type="evidence" value="ECO:0007669"/>
    <property type="project" value="UniProtKB-SubCell"/>
</dbReference>
<comment type="subcellular location">
    <subcellularLocation>
        <location evidence="2">Nucleus</location>
    </subcellularLocation>
</comment>
<dbReference type="GO" id="GO:0008270">
    <property type="term" value="F:zinc ion binding"/>
    <property type="evidence" value="ECO:0007669"/>
    <property type="project" value="UniProtKB-KW"/>
</dbReference>
<evidence type="ECO:0000256" key="1">
    <source>
        <dbReference type="ARBA" id="ARBA00003767"/>
    </source>
</evidence>
<evidence type="ECO:0000259" key="13">
    <source>
        <dbReference type="PROSITE" id="PS50157"/>
    </source>
</evidence>
<keyword evidence="8" id="KW-0805">Transcription regulation</keyword>
<feature type="domain" description="C2H2-type" evidence="13">
    <location>
        <begin position="44"/>
        <end position="69"/>
    </location>
</feature>
<dbReference type="GO" id="GO:0010468">
    <property type="term" value="P:regulation of gene expression"/>
    <property type="evidence" value="ECO:0007669"/>
    <property type="project" value="TreeGrafter"/>
</dbReference>
<dbReference type="EMBL" id="KB201611">
    <property type="protein sequence ID" value="ESO95670.1"/>
    <property type="molecule type" value="Genomic_DNA"/>
</dbReference>
<dbReference type="SMART" id="SM00355">
    <property type="entry name" value="ZnF_C2H2"/>
    <property type="match status" value="2"/>
</dbReference>
<evidence type="ECO:0000256" key="10">
    <source>
        <dbReference type="ARBA" id="ARBA00023163"/>
    </source>
</evidence>
<dbReference type="HOGENOM" id="CLU_2580670_0_0_1"/>
<feature type="non-terminal residue" evidence="14">
    <location>
        <position position="1"/>
    </location>
</feature>
<dbReference type="PROSITE" id="PS00028">
    <property type="entry name" value="ZINC_FINGER_C2H2_1"/>
    <property type="match status" value="2"/>
</dbReference>
<protein>
    <recommendedName>
        <fullName evidence="13">C2H2-type domain-containing protein</fullName>
    </recommendedName>
</protein>
<dbReference type="KEGG" id="lgi:LOTGIDRAFT_116733"/>
<evidence type="ECO:0000313" key="14">
    <source>
        <dbReference type="EMBL" id="ESO95670.1"/>
    </source>
</evidence>
<keyword evidence="15" id="KW-1185">Reference proteome</keyword>
<dbReference type="PANTHER" id="PTHR16515:SF60">
    <property type="entry name" value="ZINC FINGER PROTEIN 436"/>
    <property type="match status" value="1"/>
</dbReference>